<dbReference type="SUPFAM" id="SSF88697">
    <property type="entry name" value="PUA domain-like"/>
    <property type="match status" value="1"/>
</dbReference>
<feature type="domain" description="PUA" evidence="1">
    <location>
        <begin position="84"/>
        <end position="158"/>
    </location>
</feature>
<dbReference type="NCBIfam" id="TIGR00451">
    <property type="entry name" value="unchar_dom_2"/>
    <property type="match status" value="1"/>
</dbReference>
<reference evidence="2" key="1">
    <citation type="submission" date="2022-01" db="EMBL/GenBank/DDBJ databases">
        <title>Draft genome of Methanogenium marinum DSM 15558.</title>
        <authorList>
            <person name="Chen S.-C."/>
            <person name="You Y.-T."/>
        </authorList>
    </citation>
    <scope>NUCLEOTIDE SEQUENCE</scope>
    <source>
        <strain evidence="2">DSM 15558</strain>
    </source>
</reference>
<dbReference type="PROSITE" id="PS50890">
    <property type="entry name" value="PUA"/>
    <property type="match status" value="1"/>
</dbReference>
<dbReference type="Gene3D" id="3.10.450.90">
    <property type="entry name" value="ArcTGT, C2 domain"/>
    <property type="match status" value="1"/>
</dbReference>
<evidence type="ECO:0000259" key="1">
    <source>
        <dbReference type="SMART" id="SM00359"/>
    </source>
</evidence>
<dbReference type="InterPro" id="IPR038250">
    <property type="entry name" value="TGT_C2_sf"/>
</dbReference>
<dbReference type="InterPro" id="IPR036974">
    <property type="entry name" value="PUA_sf"/>
</dbReference>
<dbReference type="InterPro" id="IPR029402">
    <property type="entry name" value="TGT_C2"/>
</dbReference>
<dbReference type="Pfam" id="PF14810">
    <property type="entry name" value="TGT_C2"/>
    <property type="match status" value="1"/>
</dbReference>
<dbReference type="GO" id="GO:0003723">
    <property type="term" value="F:RNA binding"/>
    <property type="evidence" value="ECO:0007669"/>
    <property type="project" value="InterPro"/>
</dbReference>
<accession>A0A9Q4PVI4</accession>
<dbReference type="Gene3D" id="2.30.130.10">
    <property type="entry name" value="PUA domain"/>
    <property type="match status" value="1"/>
</dbReference>
<dbReference type="AlphaFoldDB" id="A0A9Q4PVI4"/>
<evidence type="ECO:0000313" key="2">
    <source>
        <dbReference type="EMBL" id="MDE4907599.1"/>
    </source>
</evidence>
<dbReference type="Pfam" id="PF01472">
    <property type="entry name" value="PUA"/>
    <property type="match status" value="1"/>
</dbReference>
<protein>
    <submittedName>
        <fullName evidence="2">Pseudouridine synthase</fullName>
    </submittedName>
</protein>
<dbReference type="InterPro" id="IPR002478">
    <property type="entry name" value="PUA"/>
</dbReference>
<organism evidence="2 3">
    <name type="scientific">Methanogenium marinum</name>
    <dbReference type="NCBI Taxonomy" id="348610"/>
    <lineage>
        <taxon>Archaea</taxon>
        <taxon>Methanobacteriati</taxon>
        <taxon>Methanobacteriota</taxon>
        <taxon>Stenosarchaea group</taxon>
        <taxon>Methanomicrobia</taxon>
        <taxon>Methanomicrobiales</taxon>
        <taxon>Methanomicrobiaceae</taxon>
        <taxon>Methanogenium</taxon>
    </lineage>
</organism>
<name>A0A9Q4PVI4_9EURY</name>
<dbReference type="Proteomes" id="UP001143747">
    <property type="component" value="Unassembled WGS sequence"/>
</dbReference>
<sequence>MSTELSQNSAINRVRTIADYQFGRGAGVALFPDECTFKLSTTKRIRYVMLDKVRIATVRAHDGRFTLSIEGAERLWQFLPAPVYRVSVAEEVAEFIMKGKNAMAKHVIAADPDIMAGDEVLVVTGDDQLIGTGNALLSGDEMMAFNYGGAVQVRSGRSI</sequence>
<dbReference type="SMART" id="SM00359">
    <property type="entry name" value="PUA"/>
    <property type="match status" value="1"/>
</dbReference>
<dbReference type="EMBL" id="JAKELO010000002">
    <property type="protein sequence ID" value="MDE4907599.1"/>
    <property type="molecule type" value="Genomic_DNA"/>
</dbReference>
<comment type="caution">
    <text evidence="2">The sequence shown here is derived from an EMBL/GenBank/DDBJ whole genome shotgun (WGS) entry which is preliminary data.</text>
</comment>
<dbReference type="RefSeq" id="WP_274924247.1">
    <property type="nucleotide sequence ID" value="NZ_JAKELO010000002.1"/>
</dbReference>
<dbReference type="InterPro" id="IPR015947">
    <property type="entry name" value="PUA-like_sf"/>
</dbReference>
<keyword evidence="3" id="KW-1185">Reference proteome</keyword>
<proteinExistence type="predicted"/>
<dbReference type="InterPro" id="IPR004521">
    <property type="entry name" value="Uncharacterised_CHP00451"/>
</dbReference>
<gene>
    <name evidence="2" type="ORF">L0665_03100</name>
</gene>
<dbReference type="CDD" id="cd21149">
    <property type="entry name" value="PUA_archaeosine_TGT"/>
    <property type="match status" value="1"/>
</dbReference>
<evidence type="ECO:0000313" key="3">
    <source>
        <dbReference type="Proteomes" id="UP001143747"/>
    </source>
</evidence>
<dbReference type="SUPFAM" id="SSF88802">
    <property type="entry name" value="Pre-PUA domain"/>
    <property type="match status" value="1"/>
</dbReference>